<keyword evidence="4" id="KW-1053">Target membrane</keyword>
<protein>
    <submittedName>
        <fullName evidence="6">DELTA-sagatoxin-Srs1a-like</fullName>
    </submittedName>
</protein>
<dbReference type="SUPFAM" id="SSF63724">
    <property type="entry name" value="Cytolysin/lectin"/>
    <property type="match status" value="1"/>
</dbReference>
<dbReference type="GO" id="GO:0042151">
    <property type="term" value="C:nematocyst"/>
    <property type="evidence" value="ECO:0007669"/>
    <property type="project" value="UniProtKB-SubCell"/>
</dbReference>
<dbReference type="InterPro" id="IPR015926">
    <property type="entry name" value="Cytolysin/lectin"/>
</dbReference>
<comment type="subcellular location">
    <subcellularLocation>
        <location evidence="2">Nematocyst</location>
    </subcellularLocation>
    <subcellularLocation>
        <location evidence="1">Target cell membrane</location>
    </subcellularLocation>
</comment>
<proteinExistence type="predicted"/>
<evidence type="ECO:0000256" key="4">
    <source>
        <dbReference type="ARBA" id="ARBA00023298"/>
    </source>
</evidence>
<comment type="caution">
    <text evidence="6">The sequence shown here is derived from an EMBL/GenBank/DDBJ whole genome shotgun (WGS) entry which is preliminary data.</text>
</comment>
<dbReference type="GO" id="GO:0015267">
    <property type="term" value="F:channel activity"/>
    <property type="evidence" value="ECO:0007669"/>
    <property type="project" value="InterPro"/>
</dbReference>
<gene>
    <name evidence="6" type="ORF">AOXY_G36978</name>
</gene>
<name>A0AAD8FQN7_ACIOX</name>
<evidence type="ECO:0000256" key="1">
    <source>
        <dbReference type="ARBA" id="ARBA00004175"/>
    </source>
</evidence>
<keyword evidence="4" id="KW-0472">Membrane</keyword>
<dbReference type="GO" id="GO:0046931">
    <property type="term" value="P:pore complex assembly"/>
    <property type="evidence" value="ECO:0007669"/>
    <property type="project" value="InterPro"/>
</dbReference>
<dbReference type="InterPro" id="IPR009104">
    <property type="entry name" value="Anemon_actinoporin-like"/>
</dbReference>
<dbReference type="GO" id="GO:0006812">
    <property type="term" value="P:monoatomic cation transport"/>
    <property type="evidence" value="ECO:0007669"/>
    <property type="project" value="InterPro"/>
</dbReference>
<dbReference type="GO" id="GO:0046930">
    <property type="term" value="C:pore complex"/>
    <property type="evidence" value="ECO:0007669"/>
    <property type="project" value="InterPro"/>
</dbReference>
<dbReference type="InterPro" id="IPR050677">
    <property type="entry name" value="Actinoporin_PFT"/>
</dbReference>
<evidence type="ECO:0000313" key="6">
    <source>
        <dbReference type="EMBL" id="KAK1142138.1"/>
    </source>
</evidence>
<dbReference type="Proteomes" id="UP001230051">
    <property type="component" value="Unassembled WGS sequence"/>
</dbReference>
<dbReference type="EMBL" id="JAGXEW010000281">
    <property type="protein sequence ID" value="KAK1142138.1"/>
    <property type="molecule type" value="Genomic_DNA"/>
</dbReference>
<dbReference type="AlphaFoldDB" id="A0AAD8FQN7"/>
<dbReference type="Pfam" id="PF06369">
    <property type="entry name" value="Anemone_cytotox"/>
    <property type="match status" value="1"/>
</dbReference>
<accession>A0AAD8FQN7</accession>
<dbReference type="Gene3D" id="2.60.270.20">
    <property type="entry name" value="Cytolysin/lectin"/>
    <property type="match status" value="1"/>
</dbReference>
<evidence type="ECO:0000313" key="7">
    <source>
        <dbReference type="Proteomes" id="UP001230051"/>
    </source>
</evidence>
<keyword evidence="7" id="KW-1185">Reference proteome</keyword>
<evidence type="ECO:0000256" key="5">
    <source>
        <dbReference type="ARBA" id="ARBA00023331"/>
    </source>
</evidence>
<dbReference type="PANTHER" id="PTHR40388:SF1">
    <property type="entry name" value="BRYOPORIN"/>
    <property type="match status" value="1"/>
</dbReference>
<evidence type="ECO:0000256" key="3">
    <source>
        <dbReference type="ARBA" id="ARBA00022537"/>
    </source>
</evidence>
<keyword evidence="5" id="KW-0166">Nematocyst</keyword>
<evidence type="ECO:0000256" key="2">
    <source>
        <dbReference type="ARBA" id="ARBA00004532"/>
    </source>
</evidence>
<keyword evidence="3" id="KW-1052">Target cell membrane</keyword>
<reference evidence="6" key="1">
    <citation type="submission" date="2022-02" db="EMBL/GenBank/DDBJ databases">
        <title>Atlantic sturgeon de novo genome assembly.</title>
        <authorList>
            <person name="Stock M."/>
            <person name="Klopp C."/>
            <person name="Guiguen Y."/>
            <person name="Cabau C."/>
            <person name="Parinello H."/>
            <person name="Santidrian Yebra-Pimentel E."/>
            <person name="Kuhl H."/>
            <person name="Dirks R.P."/>
            <person name="Guessner J."/>
            <person name="Wuertz S."/>
            <person name="Du K."/>
            <person name="Schartl M."/>
        </authorList>
    </citation>
    <scope>NUCLEOTIDE SEQUENCE</scope>
    <source>
        <strain evidence="6">STURGEONOMICS-FGT-2020</strain>
        <tissue evidence="6">Whole blood</tissue>
    </source>
</reference>
<organism evidence="6 7">
    <name type="scientific">Acipenser oxyrinchus oxyrinchus</name>
    <dbReference type="NCBI Taxonomy" id="40147"/>
    <lineage>
        <taxon>Eukaryota</taxon>
        <taxon>Metazoa</taxon>
        <taxon>Chordata</taxon>
        <taxon>Craniata</taxon>
        <taxon>Vertebrata</taxon>
        <taxon>Euteleostomi</taxon>
        <taxon>Actinopterygii</taxon>
        <taxon>Chondrostei</taxon>
        <taxon>Acipenseriformes</taxon>
        <taxon>Acipenseridae</taxon>
        <taxon>Acipenser</taxon>
    </lineage>
</organism>
<dbReference type="GO" id="GO:0051715">
    <property type="term" value="P:cytolysis in another organism"/>
    <property type="evidence" value="ECO:0007669"/>
    <property type="project" value="InterPro"/>
</dbReference>
<sequence length="188" mass="21201">MEAAAVASAIIAGASLAGTTIEQMSRNINTERNVAIQISNYSKKYILRNPRVFTSSGYPHNPPQPTIRKETREGCSFTKNPDKLLGCDGVLTYDVSENNKSKALSRFAIMFSVPYNYTKYENWFAIGLFDSERSCDESLFNLMYYEKGSFVRDNASSTEMKYEGELSIVKGTMSPRAMSIMKVEMWDK</sequence>
<dbReference type="GO" id="GO:0044218">
    <property type="term" value="C:other organism cell membrane"/>
    <property type="evidence" value="ECO:0007669"/>
    <property type="project" value="UniProtKB-KW"/>
</dbReference>
<dbReference type="PANTHER" id="PTHR40388">
    <property type="entry name" value="BRYOPORIN"/>
    <property type="match status" value="1"/>
</dbReference>